<dbReference type="SMR" id="A2EBE5"/>
<name>A2EBE5_TRIV3</name>
<dbReference type="PROSITE" id="PS50014">
    <property type="entry name" value="BROMODOMAIN_2"/>
    <property type="match status" value="1"/>
</dbReference>
<dbReference type="AlphaFoldDB" id="A2EBE5"/>
<dbReference type="VEuPathDB" id="TrichDB:TVAG_127840"/>
<dbReference type="SUPFAM" id="SSF47370">
    <property type="entry name" value="Bromodomain"/>
    <property type="match status" value="1"/>
</dbReference>
<feature type="region of interest" description="Disordered" evidence="3">
    <location>
        <begin position="160"/>
        <end position="237"/>
    </location>
</feature>
<protein>
    <submittedName>
        <fullName evidence="5">Bromodomain containing protein</fullName>
    </submittedName>
</protein>
<proteinExistence type="predicted"/>
<dbReference type="KEGG" id="tva:4767917"/>
<keyword evidence="6" id="KW-1185">Reference proteome</keyword>
<dbReference type="PROSITE" id="PS00633">
    <property type="entry name" value="BROMODOMAIN_1"/>
    <property type="match status" value="1"/>
</dbReference>
<feature type="compositionally biased region" description="Basic and acidic residues" evidence="3">
    <location>
        <begin position="162"/>
        <end position="171"/>
    </location>
</feature>
<evidence type="ECO:0000313" key="5">
    <source>
        <dbReference type="EMBL" id="EAY09975.1"/>
    </source>
</evidence>
<evidence type="ECO:0000259" key="4">
    <source>
        <dbReference type="PROSITE" id="PS50014"/>
    </source>
</evidence>
<evidence type="ECO:0000256" key="3">
    <source>
        <dbReference type="SAM" id="MobiDB-lite"/>
    </source>
</evidence>
<reference evidence="5" key="1">
    <citation type="submission" date="2006-10" db="EMBL/GenBank/DDBJ databases">
        <authorList>
            <person name="Amadeo P."/>
            <person name="Zhao Q."/>
            <person name="Wortman J."/>
            <person name="Fraser-Liggett C."/>
            <person name="Carlton J."/>
        </authorList>
    </citation>
    <scope>NUCLEOTIDE SEQUENCE</scope>
    <source>
        <strain evidence="5">G3</strain>
    </source>
</reference>
<gene>
    <name evidence="5" type="ORF">TVAG_127840</name>
</gene>
<dbReference type="InParanoid" id="A2EBE5"/>
<dbReference type="InterPro" id="IPR036427">
    <property type="entry name" value="Bromodomain-like_sf"/>
</dbReference>
<sequence length="237" mass="27068">MNDFEKRKCHELISDMFRKDLTRPFREKVDPERDGAPDYLEIVKQPMDLSTVKKKLAAGEYKTIDLFTSDVNLIWKNAKLYNEEGTLLHLIARELEEWFANKIAKLPRNKEEEWMLQLLKSSQRMSILAHHVPQSIVPMSEHPLPVEPPKVEQITVVNEQNTETKPEEVKEPPPQTPQPTEAQPEPPQAPPAEQPAAEQPQETVSNPEPAPEAAKEPEAAPAEKQEEEKPKEVIVVE</sequence>
<dbReference type="PANTHER" id="PTHR22880">
    <property type="entry name" value="FALZ-RELATED BROMODOMAIN-CONTAINING PROTEINS"/>
    <property type="match status" value="1"/>
</dbReference>
<dbReference type="InterPro" id="IPR018359">
    <property type="entry name" value="Bromodomain_CS"/>
</dbReference>
<feature type="domain" description="Bromo" evidence="4">
    <location>
        <begin position="17"/>
        <end position="89"/>
    </location>
</feature>
<dbReference type="InterPro" id="IPR050935">
    <property type="entry name" value="Bromo_chromatin_reader"/>
</dbReference>
<dbReference type="Pfam" id="PF00439">
    <property type="entry name" value="Bromodomain"/>
    <property type="match status" value="1"/>
</dbReference>
<dbReference type="Gene3D" id="1.20.920.10">
    <property type="entry name" value="Bromodomain-like"/>
    <property type="match status" value="1"/>
</dbReference>
<dbReference type="RefSeq" id="XP_001322198.1">
    <property type="nucleotide sequence ID" value="XM_001322163.1"/>
</dbReference>
<dbReference type="PRINTS" id="PR00503">
    <property type="entry name" value="BROMODOMAIN"/>
</dbReference>
<feature type="compositionally biased region" description="Basic and acidic residues" evidence="3">
    <location>
        <begin position="213"/>
        <end position="237"/>
    </location>
</feature>
<feature type="compositionally biased region" description="Low complexity" evidence="3">
    <location>
        <begin position="194"/>
        <end position="204"/>
    </location>
</feature>
<dbReference type="OrthoDB" id="21449at2759"/>
<dbReference type="PANTHER" id="PTHR22880:SF225">
    <property type="entry name" value="BROMODOMAIN-CONTAINING PROTEIN BET-1-RELATED"/>
    <property type="match status" value="1"/>
</dbReference>
<accession>A2EBE5</accession>
<dbReference type="eggNOG" id="KOG1474">
    <property type="taxonomic scope" value="Eukaryota"/>
</dbReference>
<keyword evidence="1 2" id="KW-0103">Bromodomain</keyword>
<evidence type="ECO:0000256" key="2">
    <source>
        <dbReference type="PROSITE-ProRule" id="PRU00035"/>
    </source>
</evidence>
<reference evidence="5" key="2">
    <citation type="journal article" date="2007" name="Science">
        <title>Draft genome sequence of the sexually transmitted pathogen Trichomonas vaginalis.</title>
        <authorList>
            <person name="Carlton J.M."/>
            <person name="Hirt R.P."/>
            <person name="Silva J.C."/>
            <person name="Delcher A.L."/>
            <person name="Schatz M."/>
            <person name="Zhao Q."/>
            <person name="Wortman J.R."/>
            <person name="Bidwell S.L."/>
            <person name="Alsmark U.C.M."/>
            <person name="Besteiro S."/>
            <person name="Sicheritz-Ponten T."/>
            <person name="Noel C.J."/>
            <person name="Dacks J.B."/>
            <person name="Foster P.G."/>
            <person name="Simillion C."/>
            <person name="Van de Peer Y."/>
            <person name="Miranda-Saavedra D."/>
            <person name="Barton G.J."/>
            <person name="Westrop G.D."/>
            <person name="Mueller S."/>
            <person name="Dessi D."/>
            <person name="Fiori P.L."/>
            <person name="Ren Q."/>
            <person name="Paulsen I."/>
            <person name="Zhang H."/>
            <person name="Bastida-Corcuera F.D."/>
            <person name="Simoes-Barbosa A."/>
            <person name="Brown M.T."/>
            <person name="Hayes R.D."/>
            <person name="Mukherjee M."/>
            <person name="Okumura C.Y."/>
            <person name="Schneider R."/>
            <person name="Smith A.J."/>
            <person name="Vanacova S."/>
            <person name="Villalvazo M."/>
            <person name="Haas B.J."/>
            <person name="Pertea M."/>
            <person name="Feldblyum T.V."/>
            <person name="Utterback T.R."/>
            <person name="Shu C.L."/>
            <person name="Osoegawa K."/>
            <person name="de Jong P.J."/>
            <person name="Hrdy I."/>
            <person name="Horvathova L."/>
            <person name="Zubacova Z."/>
            <person name="Dolezal P."/>
            <person name="Malik S.B."/>
            <person name="Logsdon J.M. Jr."/>
            <person name="Henze K."/>
            <person name="Gupta A."/>
            <person name="Wang C.C."/>
            <person name="Dunne R.L."/>
            <person name="Upcroft J.A."/>
            <person name="Upcroft P."/>
            <person name="White O."/>
            <person name="Salzberg S.L."/>
            <person name="Tang P."/>
            <person name="Chiu C.-H."/>
            <person name="Lee Y.-S."/>
            <person name="Embley T.M."/>
            <person name="Coombs G.H."/>
            <person name="Mottram J.C."/>
            <person name="Tachezy J."/>
            <person name="Fraser-Liggett C.M."/>
            <person name="Johnson P.J."/>
        </authorList>
    </citation>
    <scope>NUCLEOTIDE SEQUENCE [LARGE SCALE GENOMIC DNA]</scope>
    <source>
        <strain evidence="5">G3</strain>
    </source>
</reference>
<evidence type="ECO:0000313" key="6">
    <source>
        <dbReference type="Proteomes" id="UP000001542"/>
    </source>
</evidence>
<dbReference type="EMBL" id="DS113346">
    <property type="protein sequence ID" value="EAY09975.1"/>
    <property type="molecule type" value="Genomic_DNA"/>
</dbReference>
<dbReference type="Proteomes" id="UP000001542">
    <property type="component" value="Unassembled WGS sequence"/>
</dbReference>
<dbReference type="SMART" id="SM00297">
    <property type="entry name" value="BROMO"/>
    <property type="match status" value="1"/>
</dbReference>
<dbReference type="VEuPathDB" id="TrichDB:TVAGG3_0406400"/>
<organism evidence="5 6">
    <name type="scientific">Trichomonas vaginalis (strain ATCC PRA-98 / G3)</name>
    <dbReference type="NCBI Taxonomy" id="412133"/>
    <lineage>
        <taxon>Eukaryota</taxon>
        <taxon>Metamonada</taxon>
        <taxon>Parabasalia</taxon>
        <taxon>Trichomonadida</taxon>
        <taxon>Trichomonadidae</taxon>
        <taxon>Trichomonas</taxon>
    </lineage>
</organism>
<feature type="compositionally biased region" description="Pro residues" evidence="3">
    <location>
        <begin position="184"/>
        <end position="193"/>
    </location>
</feature>
<evidence type="ECO:0000256" key="1">
    <source>
        <dbReference type="ARBA" id="ARBA00023117"/>
    </source>
</evidence>
<dbReference type="InterPro" id="IPR001487">
    <property type="entry name" value="Bromodomain"/>
</dbReference>